<reference evidence="2 3" key="1">
    <citation type="submission" date="2021-06" db="EMBL/GenBank/DDBJ databases">
        <authorList>
            <person name="Kallberg Y."/>
            <person name="Tangrot J."/>
            <person name="Rosling A."/>
        </authorList>
    </citation>
    <scope>NUCLEOTIDE SEQUENCE [LARGE SCALE GENOMIC DNA]</scope>
    <source>
        <strain evidence="2 3">120-4 pot B 10/14</strain>
    </source>
</reference>
<comment type="caution">
    <text evidence="2">The sequence shown here is derived from an EMBL/GenBank/DDBJ whole genome shotgun (WGS) entry which is preliminary data.</text>
</comment>
<evidence type="ECO:0000313" key="3">
    <source>
        <dbReference type="Proteomes" id="UP000789901"/>
    </source>
</evidence>
<dbReference type="EMBL" id="CAJVQB010023150">
    <property type="protein sequence ID" value="CAG8801205.1"/>
    <property type="molecule type" value="Genomic_DNA"/>
</dbReference>
<feature type="non-terminal residue" evidence="2">
    <location>
        <position position="1"/>
    </location>
</feature>
<evidence type="ECO:0000259" key="1">
    <source>
        <dbReference type="Pfam" id="PF17921"/>
    </source>
</evidence>
<dbReference type="InterPro" id="IPR041588">
    <property type="entry name" value="Integrase_H2C2"/>
</dbReference>
<feature type="domain" description="Integrase zinc-binding" evidence="1">
    <location>
        <begin position="142"/>
        <end position="189"/>
    </location>
</feature>
<dbReference type="Gene3D" id="1.10.340.70">
    <property type="match status" value="1"/>
</dbReference>
<evidence type="ECO:0000313" key="2">
    <source>
        <dbReference type="EMBL" id="CAG8801205.1"/>
    </source>
</evidence>
<keyword evidence="3" id="KW-1185">Reference proteome</keyword>
<dbReference type="SUPFAM" id="SSF50630">
    <property type="entry name" value="Acid proteases"/>
    <property type="match status" value="1"/>
</dbReference>
<protein>
    <submittedName>
        <fullName evidence="2">4391_t:CDS:1</fullName>
    </submittedName>
</protein>
<proteinExistence type="predicted"/>
<dbReference type="Proteomes" id="UP000789901">
    <property type="component" value="Unassembled WGS sequence"/>
</dbReference>
<dbReference type="InterPro" id="IPR021109">
    <property type="entry name" value="Peptidase_aspartic_dom_sf"/>
</dbReference>
<accession>A0ABN7VVE7</accession>
<sequence>KFAEFCLNRNDNQYTTSMYCKAQVNSELIILILDSGSSGCVVSAGFLKKAGIQIDQPSTVMIVGVHREQKRLIGEIDRFLITVDGKTITSRAVVTEAGYGVLAQTRMENKTYTSLVEYLSSLKVPKAYLAKQDLEQPLRVIKKDQIDLILQAMHEHLVAGHFGERTTVKKIQRKYHWNQMMTNVKNFVRMETYSVENLEEEKLQSLIVAQTLKLIDDLFEARIKAQENIRKTQLYQKWHHDQQYPLQTY</sequence>
<dbReference type="Pfam" id="PF17921">
    <property type="entry name" value="Integrase_H2C2"/>
    <property type="match status" value="1"/>
</dbReference>
<dbReference type="Gene3D" id="2.40.70.10">
    <property type="entry name" value="Acid Proteases"/>
    <property type="match status" value="1"/>
</dbReference>
<dbReference type="CDD" id="cd00303">
    <property type="entry name" value="retropepsin_like"/>
    <property type="match status" value="1"/>
</dbReference>
<gene>
    <name evidence="2" type="ORF">GMARGA_LOCUS23142</name>
</gene>
<organism evidence="2 3">
    <name type="scientific">Gigaspora margarita</name>
    <dbReference type="NCBI Taxonomy" id="4874"/>
    <lineage>
        <taxon>Eukaryota</taxon>
        <taxon>Fungi</taxon>
        <taxon>Fungi incertae sedis</taxon>
        <taxon>Mucoromycota</taxon>
        <taxon>Glomeromycotina</taxon>
        <taxon>Glomeromycetes</taxon>
        <taxon>Diversisporales</taxon>
        <taxon>Gigasporaceae</taxon>
        <taxon>Gigaspora</taxon>
    </lineage>
</organism>
<name>A0ABN7VVE7_GIGMA</name>